<reference evidence="3" key="1">
    <citation type="submission" date="2020-11" db="EMBL/GenBank/DDBJ databases">
        <authorList>
            <consortium name="DOE Joint Genome Institute"/>
            <person name="Ahrendt S."/>
            <person name="Riley R."/>
            <person name="Andreopoulos W."/>
            <person name="Labutti K."/>
            <person name="Pangilinan J."/>
            <person name="Ruiz-Duenas F.J."/>
            <person name="Barrasa J.M."/>
            <person name="Sanchez-Garcia M."/>
            <person name="Camarero S."/>
            <person name="Miyauchi S."/>
            <person name="Serrano A."/>
            <person name="Linde D."/>
            <person name="Babiker R."/>
            <person name="Drula E."/>
            <person name="Ayuso-Fernandez I."/>
            <person name="Pacheco R."/>
            <person name="Padilla G."/>
            <person name="Ferreira P."/>
            <person name="Barriuso J."/>
            <person name="Kellner H."/>
            <person name="Castanera R."/>
            <person name="Alfaro M."/>
            <person name="Ramirez L."/>
            <person name="Pisabarro A.G."/>
            <person name="Kuo A."/>
            <person name="Tritt A."/>
            <person name="Lipzen A."/>
            <person name="He G."/>
            <person name="Yan M."/>
            <person name="Ng V."/>
            <person name="Cullen D."/>
            <person name="Martin F."/>
            <person name="Rosso M.-N."/>
            <person name="Henrissat B."/>
            <person name="Hibbett D."/>
            <person name="Martinez A.T."/>
            <person name="Grigoriev I.V."/>
        </authorList>
    </citation>
    <scope>NUCLEOTIDE SEQUENCE</scope>
    <source>
        <strain evidence="3">CBS 247.69</strain>
    </source>
</reference>
<dbReference type="OrthoDB" id="3340520at2759"/>
<protein>
    <recommendedName>
        <fullName evidence="5">DUF1365-domain-containing protein</fullName>
    </recommendedName>
</protein>
<name>A0A9P5YE35_9AGAR</name>
<gene>
    <name evidence="3" type="ORF">BDZ94DRAFT_1209300</name>
</gene>
<dbReference type="PANTHER" id="PTHR33973">
    <property type="entry name" value="OS07G0153300 PROTEIN"/>
    <property type="match status" value="1"/>
</dbReference>
<sequence>MSAFLLLDISFSIICVGISAILYSKRSSQKDNICPQGYILENQVTHARLLPLESSHAFTYPTVSLLLSLDALEAHSLDIYRGWAFGYGGLWGRLLGLRSDPYLTAQRPGGHQTIRGKLEALLSERRFLDGGNILQDAWMMTMPSFMGFEGINPLTVYFCYKSGQLWLVVLEIHNTFGETHVHVLEIGTNEDENPPRGYDHQWTFLREFHVSPFNDRSGYYVISIKSPTHAPMKSAEYDLTPPRPTVRIHLRAPLLSDATIPGDLKLTALLRPTVARPLGATSLFLVIIRIPFALLLSFPRILAEAWKLHYRKRLDVYIRPEPFPVVQNWAAEANISSGGPRLGGGVKWISEGLLEGYARRSLERFLDRRVNETGVTVTLVAADSAIGSNIFTPVSHDRTLHLKVWYLSPRFFTIMFLCPSAAHALLLGSDSEGLFFTSDRELFLSTFSAKTTFPSRLGFRQRFRTLPIPDAITLAIPTRHIFDDNPHGSIAVSGATIWIHFALELLEAYVFRIARARTVQGQEPWKQWERAGAKFREN</sequence>
<evidence type="ECO:0000256" key="2">
    <source>
        <dbReference type="SAM" id="SignalP"/>
    </source>
</evidence>
<accession>A0A9P5YE35</accession>
<organism evidence="3 4">
    <name type="scientific">Collybia nuda</name>
    <dbReference type="NCBI Taxonomy" id="64659"/>
    <lineage>
        <taxon>Eukaryota</taxon>
        <taxon>Fungi</taxon>
        <taxon>Dikarya</taxon>
        <taxon>Basidiomycota</taxon>
        <taxon>Agaricomycotina</taxon>
        <taxon>Agaricomycetes</taxon>
        <taxon>Agaricomycetidae</taxon>
        <taxon>Agaricales</taxon>
        <taxon>Tricholomatineae</taxon>
        <taxon>Clitocybaceae</taxon>
        <taxon>Collybia</taxon>
    </lineage>
</organism>
<keyword evidence="1" id="KW-0812">Transmembrane</keyword>
<dbReference type="AlphaFoldDB" id="A0A9P5YE35"/>
<keyword evidence="1" id="KW-0472">Membrane</keyword>
<keyword evidence="4" id="KW-1185">Reference proteome</keyword>
<evidence type="ECO:0000313" key="4">
    <source>
        <dbReference type="Proteomes" id="UP000807353"/>
    </source>
</evidence>
<dbReference type="Proteomes" id="UP000807353">
    <property type="component" value="Unassembled WGS sequence"/>
</dbReference>
<evidence type="ECO:0000313" key="3">
    <source>
        <dbReference type="EMBL" id="KAF9468302.1"/>
    </source>
</evidence>
<comment type="caution">
    <text evidence="3">The sequence shown here is derived from an EMBL/GenBank/DDBJ whole genome shotgun (WGS) entry which is preliminary data.</text>
</comment>
<evidence type="ECO:0008006" key="5">
    <source>
        <dbReference type="Google" id="ProtNLM"/>
    </source>
</evidence>
<feature type="signal peptide" evidence="2">
    <location>
        <begin position="1"/>
        <end position="20"/>
    </location>
</feature>
<proteinExistence type="predicted"/>
<feature type="chain" id="PRO_5040172037" description="DUF1365-domain-containing protein" evidence="2">
    <location>
        <begin position="21"/>
        <end position="538"/>
    </location>
</feature>
<dbReference type="PANTHER" id="PTHR33973:SF4">
    <property type="entry name" value="OS07G0153300 PROTEIN"/>
    <property type="match status" value="1"/>
</dbReference>
<dbReference type="EMBL" id="MU150233">
    <property type="protein sequence ID" value="KAF9468302.1"/>
    <property type="molecule type" value="Genomic_DNA"/>
</dbReference>
<feature type="transmembrane region" description="Helical" evidence="1">
    <location>
        <begin position="283"/>
        <end position="303"/>
    </location>
</feature>
<dbReference type="Pfam" id="PF07103">
    <property type="entry name" value="DUF1365"/>
    <property type="match status" value="1"/>
</dbReference>
<dbReference type="InterPro" id="IPR010775">
    <property type="entry name" value="DUF1365"/>
</dbReference>
<keyword evidence="2" id="KW-0732">Signal</keyword>
<keyword evidence="1" id="KW-1133">Transmembrane helix</keyword>
<evidence type="ECO:0000256" key="1">
    <source>
        <dbReference type="SAM" id="Phobius"/>
    </source>
</evidence>